<dbReference type="PANTHER" id="PTHR43391">
    <property type="entry name" value="RETINOL DEHYDROGENASE-RELATED"/>
    <property type="match status" value="1"/>
</dbReference>
<evidence type="ECO:0000256" key="2">
    <source>
        <dbReference type="ARBA" id="ARBA00022857"/>
    </source>
</evidence>
<evidence type="ECO:0000256" key="4">
    <source>
        <dbReference type="RuleBase" id="RU000363"/>
    </source>
</evidence>
<protein>
    <submittedName>
        <fullName evidence="6">Short-chain dehydrogenase</fullName>
    </submittedName>
</protein>
<dbReference type="PANTHER" id="PTHR43391:SF14">
    <property type="entry name" value="DEHYDROGENASE_REDUCTASE SDR FAMILY PROTEIN 7-LIKE"/>
    <property type="match status" value="1"/>
</dbReference>
<dbReference type="InterPro" id="IPR057326">
    <property type="entry name" value="KR_dom"/>
</dbReference>
<comment type="similarity">
    <text evidence="1 4">Belongs to the short-chain dehydrogenases/reductases (SDR) family.</text>
</comment>
<dbReference type="SMART" id="SM00822">
    <property type="entry name" value="PKS_KR"/>
    <property type="match status" value="1"/>
</dbReference>
<comment type="caution">
    <text evidence="6">The sequence shown here is derived from an EMBL/GenBank/DDBJ whole genome shotgun (WGS) entry which is preliminary data.</text>
</comment>
<accession>A0A066UDM4</accession>
<evidence type="ECO:0000256" key="3">
    <source>
        <dbReference type="ARBA" id="ARBA00023002"/>
    </source>
</evidence>
<name>A0A066UDM4_9PSEU</name>
<gene>
    <name evidence="6" type="ORF">DV20_09950</name>
</gene>
<proteinExistence type="inferred from homology"/>
<dbReference type="RefSeq" id="WP_043778603.1">
    <property type="nucleotide sequence ID" value="NZ_JMQI01000021.1"/>
</dbReference>
<dbReference type="EMBL" id="JMQI01000021">
    <property type="protein sequence ID" value="KDN22229.1"/>
    <property type="molecule type" value="Genomic_DNA"/>
</dbReference>
<dbReference type="GO" id="GO:0016491">
    <property type="term" value="F:oxidoreductase activity"/>
    <property type="evidence" value="ECO:0007669"/>
    <property type="project" value="UniProtKB-KW"/>
</dbReference>
<dbReference type="CDD" id="cd05233">
    <property type="entry name" value="SDR_c"/>
    <property type="match status" value="1"/>
</dbReference>
<dbReference type="PRINTS" id="PR00080">
    <property type="entry name" value="SDRFAMILY"/>
</dbReference>
<dbReference type="Gene3D" id="3.40.50.720">
    <property type="entry name" value="NAD(P)-binding Rossmann-like Domain"/>
    <property type="match status" value="1"/>
</dbReference>
<dbReference type="InterPro" id="IPR002347">
    <property type="entry name" value="SDR_fam"/>
</dbReference>
<dbReference type="AlphaFoldDB" id="A0A066UDM4"/>
<evidence type="ECO:0000259" key="5">
    <source>
        <dbReference type="SMART" id="SM00822"/>
    </source>
</evidence>
<reference evidence="6 7" key="1">
    <citation type="submission" date="2014-05" db="EMBL/GenBank/DDBJ databases">
        <title>Draft genome sequence of Amycolatopsis rifamycinica DSM 46095.</title>
        <authorList>
            <person name="Lal R."/>
            <person name="Saxena A."/>
            <person name="Kumari R."/>
            <person name="Mukherjee U."/>
            <person name="Singh P."/>
            <person name="Sangwan N."/>
            <person name="Mahato N.K."/>
        </authorList>
    </citation>
    <scope>NUCLEOTIDE SEQUENCE [LARGE SCALE GENOMIC DNA]</scope>
    <source>
        <strain evidence="6 7">DSM 46095</strain>
    </source>
</reference>
<dbReference type="Pfam" id="PF00106">
    <property type="entry name" value="adh_short"/>
    <property type="match status" value="1"/>
</dbReference>
<dbReference type="Proteomes" id="UP000027345">
    <property type="component" value="Unassembled WGS sequence"/>
</dbReference>
<evidence type="ECO:0000313" key="7">
    <source>
        <dbReference type="Proteomes" id="UP000027345"/>
    </source>
</evidence>
<keyword evidence="7" id="KW-1185">Reference proteome</keyword>
<dbReference type="OrthoDB" id="4150292at2"/>
<feature type="domain" description="Ketoreductase" evidence="5">
    <location>
        <begin position="5"/>
        <end position="176"/>
    </location>
</feature>
<dbReference type="InterPro" id="IPR036291">
    <property type="entry name" value="NAD(P)-bd_dom_sf"/>
</dbReference>
<dbReference type="STRING" id="287986.DV20_09950"/>
<sequence length="228" mass="23742">MRPLGNVLITGGASGLGAATVDAVRKAGGTPYVLDRVRPDDPAEYVEADLTDTAATEAAVRELAERAGGLDGVFTAAGTDACGPLGEVSTEDWERVVKVNLFGTAAVIRAALPYLERSHGTVVTVASTLGIKAVSDATAYCASKFGVVGFTRALAAELAGRVGVTLLVPGGMWTHFFDDRTDQYKPPPDAKLNQPEHVASTVVFALQQPPGAEVREMVVCASEEGSWP</sequence>
<dbReference type="SUPFAM" id="SSF51735">
    <property type="entry name" value="NAD(P)-binding Rossmann-fold domains"/>
    <property type="match status" value="1"/>
</dbReference>
<organism evidence="6 7">
    <name type="scientific">Amycolatopsis rifamycinica</name>
    <dbReference type="NCBI Taxonomy" id="287986"/>
    <lineage>
        <taxon>Bacteria</taxon>
        <taxon>Bacillati</taxon>
        <taxon>Actinomycetota</taxon>
        <taxon>Actinomycetes</taxon>
        <taxon>Pseudonocardiales</taxon>
        <taxon>Pseudonocardiaceae</taxon>
        <taxon>Amycolatopsis</taxon>
    </lineage>
</organism>
<evidence type="ECO:0000256" key="1">
    <source>
        <dbReference type="ARBA" id="ARBA00006484"/>
    </source>
</evidence>
<keyword evidence="2" id="KW-0521">NADP</keyword>
<dbReference type="InterPro" id="IPR020904">
    <property type="entry name" value="Sc_DH/Rdtase_CS"/>
</dbReference>
<dbReference type="PROSITE" id="PS00061">
    <property type="entry name" value="ADH_SHORT"/>
    <property type="match status" value="1"/>
</dbReference>
<keyword evidence="3" id="KW-0560">Oxidoreductase</keyword>
<dbReference type="PRINTS" id="PR00081">
    <property type="entry name" value="GDHRDH"/>
</dbReference>
<dbReference type="eggNOG" id="COG4221">
    <property type="taxonomic scope" value="Bacteria"/>
</dbReference>
<evidence type="ECO:0000313" key="6">
    <source>
        <dbReference type="EMBL" id="KDN22229.1"/>
    </source>
</evidence>